<evidence type="ECO:0000313" key="13">
    <source>
        <dbReference type="EMBL" id="KJY96274.1"/>
    </source>
</evidence>
<dbReference type="STRING" id="151081.TW72_17065"/>
<dbReference type="GO" id="GO:0030288">
    <property type="term" value="C:outer membrane-bounded periplasmic space"/>
    <property type="evidence" value="ECO:0007669"/>
    <property type="project" value="InterPro"/>
</dbReference>
<dbReference type="EMBL" id="JXXZ01000018">
    <property type="protein sequence ID" value="KJY96274.1"/>
    <property type="molecule type" value="Genomic_DNA"/>
</dbReference>
<dbReference type="RefSeq" id="WP_022946740.1">
    <property type="nucleotide sequence ID" value="NZ_CP023396.1"/>
</dbReference>
<dbReference type="GeneID" id="58230209"/>
<keyword evidence="5 10" id="KW-0997">Cell inner membrane</keyword>
<dbReference type="GO" id="GO:0055085">
    <property type="term" value="P:transmembrane transport"/>
    <property type="evidence" value="ECO:0007669"/>
    <property type="project" value="InterPro"/>
</dbReference>
<feature type="compositionally biased region" description="Pro residues" evidence="11">
    <location>
        <begin position="60"/>
        <end position="78"/>
    </location>
</feature>
<evidence type="ECO:0000256" key="5">
    <source>
        <dbReference type="ARBA" id="ARBA00022519"/>
    </source>
</evidence>
<keyword evidence="9 10" id="KW-0472">Membrane</keyword>
<evidence type="ECO:0000256" key="8">
    <source>
        <dbReference type="ARBA" id="ARBA00022989"/>
    </source>
</evidence>
<feature type="domain" description="TonB C-terminal" evidence="12">
    <location>
        <begin position="111"/>
        <end position="205"/>
    </location>
</feature>
<evidence type="ECO:0000313" key="16">
    <source>
        <dbReference type="Proteomes" id="UP000305874"/>
    </source>
</evidence>
<evidence type="ECO:0000256" key="7">
    <source>
        <dbReference type="ARBA" id="ARBA00022927"/>
    </source>
</evidence>
<evidence type="ECO:0000256" key="10">
    <source>
        <dbReference type="RuleBase" id="RU362123"/>
    </source>
</evidence>
<evidence type="ECO:0000313" key="15">
    <source>
        <dbReference type="Proteomes" id="UP000033664"/>
    </source>
</evidence>
<dbReference type="GO" id="GO:0015031">
    <property type="term" value="P:protein transport"/>
    <property type="evidence" value="ECO:0007669"/>
    <property type="project" value="UniProtKB-UniRule"/>
</dbReference>
<evidence type="ECO:0000256" key="9">
    <source>
        <dbReference type="ARBA" id="ARBA00023136"/>
    </source>
</evidence>
<keyword evidence="10" id="KW-0735">Signal-anchor</keyword>
<dbReference type="PANTHER" id="PTHR33446:SF14">
    <property type="entry name" value="PROTEIN TONB"/>
    <property type="match status" value="1"/>
</dbReference>
<dbReference type="GO" id="GO:0015891">
    <property type="term" value="P:siderophore transport"/>
    <property type="evidence" value="ECO:0007669"/>
    <property type="project" value="InterPro"/>
</dbReference>
<dbReference type="OrthoDB" id="1628901at2"/>
<keyword evidence="7 10" id="KW-0653">Protein transport</keyword>
<reference evidence="16" key="3">
    <citation type="submission" date="2019-06" db="EMBL/GenBank/DDBJ databases">
        <title>Co-occurence of chitin degradation, pigmentation and bioactivity in marine Pseudoalteromonas.</title>
        <authorList>
            <person name="Sonnenschein E.C."/>
            <person name="Bech P.K."/>
        </authorList>
    </citation>
    <scope>NUCLEOTIDE SEQUENCE [LARGE SCALE GENOMIC DNA]</scope>
    <source>
        <strain evidence="16">S2897</strain>
    </source>
</reference>
<dbReference type="PANTHER" id="PTHR33446">
    <property type="entry name" value="PROTEIN TONB-RELATED"/>
    <property type="match status" value="1"/>
</dbReference>
<evidence type="ECO:0000313" key="14">
    <source>
        <dbReference type="EMBL" id="TMP87501.1"/>
    </source>
</evidence>
<comment type="function">
    <text evidence="10">Interacts with outer membrane receptor proteins that carry out high-affinity binding and energy dependent uptake into the periplasmic space of specific substrates. It could act to transduce energy from the cytoplasmic membrane to specific energy-requiring processes in the outer membrane, resulting in the release into the periplasm of ligands bound by these outer membrane proteins.</text>
</comment>
<feature type="compositionally biased region" description="Gly residues" evidence="11">
    <location>
        <begin position="100"/>
        <end position="111"/>
    </location>
</feature>
<accession>A0A0F4PM77</accession>
<keyword evidence="15" id="KW-1185">Reference proteome</keyword>
<name>A0A0F4PM77_9GAMM</name>
<feature type="region of interest" description="Disordered" evidence="11">
    <location>
        <begin position="46"/>
        <end position="116"/>
    </location>
</feature>
<dbReference type="InterPro" id="IPR037682">
    <property type="entry name" value="TonB_C"/>
</dbReference>
<keyword evidence="8 10" id="KW-1133">Transmembrane helix</keyword>
<organism evidence="13 15">
    <name type="scientific">Pseudoalteromonas ruthenica</name>
    <dbReference type="NCBI Taxonomy" id="151081"/>
    <lineage>
        <taxon>Bacteria</taxon>
        <taxon>Pseudomonadati</taxon>
        <taxon>Pseudomonadota</taxon>
        <taxon>Gammaproteobacteria</taxon>
        <taxon>Alteromonadales</taxon>
        <taxon>Pseudoalteromonadaceae</taxon>
        <taxon>Pseudoalteromonas</taxon>
    </lineage>
</organism>
<keyword evidence="6 10" id="KW-0812">Transmembrane</keyword>
<dbReference type="InterPro" id="IPR003538">
    <property type="entry name" value="TonB"/>
</dbReference>
<evidence type="ECO:0000256" key="11">
    <source>
        <dbReference type="SAM" id="MobiDB-lite"/>
    </source>
</evidence>
<comment type="subcellular location">
    <subcellularLocation>
        <location evidence="1 10">Cell inner membrane</location>
        <topology evidence="1 10">Single-pass membrane protein</topology>
        <orientation evidence="1 10">Periplasmic side</orientation>
    </subcellularLocation>
</comment>
<dbReference type="Pfam" id="PF03544">
    <property type="entry name" value="TonB_C"/>
    <property type="match status" value="1"/>
</dbReference>
<evidence type="ECO:0000259" key="12">
    <source>
        <dbReference type="PROSITE" id="PS52015"/>
    </source>
</evidence>
<comment type="similarity">
    <text evidence="2 10">Belongs to the TonB family.</text>
</comment>
<dbReference type="Proteomes" id="UP000305874">
    <property type="component" value="Unassembled WGS sequence"/>
</dbReference>
<gene>
    <name evidence="14" type="ORF">CWC05_07865</name>
    <name evidence="13" type="ORF">TW72_17065</name>
</gene>
<keyword evidence="3 10" id="KW-0813">Transport</keyword>
<dbReference type="InterPro" id="IPR006260">
    <property type="entry name" value="TonB/TolA_C"/>
</dbReference>
<proteinExistence type="inferred from homology"/>
<dbReference type="GO" id="GO:0005886">
    <property type="term" value="C:plasma membrane"/>
    <property type="evidence" value="ECO:0007669"/>
    <property type="project" value="UniProtKB-SubCell"/>
</dbReference>
<evidence type="ECO:0000256" key="2">
    <source>
        <dbReference type="ARBA" id="ARBA00006555"/>
    </source>
</evidence>
<dbReference type="Gene3D" id="3.30.1150.10">
    <property type="match status" value="1"/>
</dbReference>
<evidence type="ECO:0000256" key="1">
    <source>
        <dbReference type="ARBA" id="ARBA00004383"/>
    </source>
</evidence>
<dbReference type="InterPro" id="IPR051045">
    <property type="entry name" value="TonB-dependent_transducer"/>
</dbReference>
<comment type="caution">
    <text evidence="13">The sequence shown here is derived from an EMBL/GenBank/DDBJ whole genome shotgun (WGS) entry which is preliminary data.</text>
</comment>
<dbReference type="eggNOG" id="COG0810">
    <property type="taxonomic scope" value="Bacteria"/>
</dbReference>
<sequence>MIRFLFSLIAGGAVTFGLFFFMAYLISGGDNRAANEKEKIVVEIMTNPPESKVQERKRVPPPPPPPPKQPPKPQPPQPENSNPNPGSLGFNMPSVNVGSSAGGLSGPGAFGRDGDATPLVRIEPKYPVQAARDGKEGWVQLSFTINEVGGVEDVEVIDAEPRRIFDREAKRALRKWKYKPKVVDGKPVKQPGITVQLDFKLNQDQ</sequence>
<evidence type="ECO:0000256" key="6">
    <source>
        <dbReference type="ARBA" id="ARBA00022692"/>
    </source>
</evidence>
<feature type="transmembrane region" description="Helical" evidence="10">
    <location>
        <begin position="6"/>
        <end position="27"/>
    </location>
</feature>
<dbReference type="FunFam" id="3.30.1150.10:FF:000006">
    <property type="entry name" value="Protein TonB"/>
    <property type="match status" value="1"/>
</dbReference>
<dbReference type="EMBL" id="PNCG01000006">
    <property type="protein sequence ID" value="TMP87501.1"/>
    <property type="molecule type" value="Genomic_DNA"/>
</dbReference>
<protein>
    <recommendedName>
        <fullName evidence="10">Protein TonB</fullName>
    </recommendedName>
</protein>
<dbReference type="PATRIC" id="fig|151081.8.peg.2460"/>
<dbReference type="SUPFAM" id="SSF74653">
    <property type="entry name" value="TolA/TonB C-terminal domain"/>
    <property type="match status" value="1"/>
</dbReference>
<dbReference type="Proteomes" id="UP000033664">
    <property type="component" value="Unassembled WGS sequence"/>
</dbReference>
<evidence type="ECO:0000256" key="3">
    <source>
        <dbReference type="ARBA" id="ARBA00022448"/>
    </source>
</evidence>
<dbReference type="GO" id="GO:0031992">
    <property type="term" value="F:energy transducer activity"/>
    <property type="evidence" value="ECO:0007669"/>
    <property type="project" value="InterPro"/>
</dbReference>
<reference evidence="14" key="4">
    <citation type="submission" date="2019-09" db="EMBL/GenBank/DDBJ databases">
        <title>Co-occurence of chitin degradation, pigmentation and bioactivity in marine Pseudoalteromonas.</title>
        <authorList>
            <person name="Sonnenschein E.C."/>
            <person name="Bech P.K."/>
        </authorList>
    </citation>
    <scope>NUCLEOTIDE SEQUENCE</scope>
    <source>
        <strain evidence="14">S2897</strain>
    </source>
</reference>
<keyword evidence="4 10" id="KW-1003">Cell membrane</keyword>
<dbReference type="NCBIfam" id="TIGR01352">
    <property type="entry name" value="tonB_Cterm"/>
    <property type="match status" value="1"/>
</dbReference>
<dbReference type="PRINTS" id="PR01374">
    <property type="entry name" value="TONBPROTEIN"/>
</dbReference>
<evidence type="ECO:0000256" key="4">
    <source>
        <dbReference type="ARBA" id="ARBA00022475"/>
    </source>
</evidence>
<reference evidence="13 15" key="1">
    <citation type="journal article" date="2015" name="BMC Genomics">
        <title>Genome mining reveals unlocked bioactive potential of marine Gram-negative bacteria.</title>
        <authorList>
            <person name="Machado H."/>
            <person name="Sonnenschein E.C."/>
            <person name="Melchiorsen J."/>
            <person name="Gram L."/>
        </authorList>
    </citation>
    <scope>NUCLEOTIDE SEQUENCE [LARGE SCALE GENOMIC DNA]</scope>
    <source>
        <strain evidence="13 15">S3137</strain>
    </source>
</reference>
<dbReference type="AlphaFoldDB" id="A0A0F4PM77"/>
<reference evidence="14 16" key="2">
    <citation type="submission" date="2017-12" db="EMBL/GenBank/DDBJ databases">
        <authorList>
            <person name="Paulsen S."/>
            <person name="Gram L.K."/>
        </authorList>
    </citation>
    <scope>NUCLEOTIDE SEQUENCE [LARGE SCALE GENOMIC DNA]</scope>
    <source>
        <strain evidence="14 16">S2897</strain>
    </source>
</reference>
<dbReference type="PROSITE" id="PS52015">
    <property type="entry name" value="TONB_CTD"/>
    <property type="match status" value="1"/>
</dbReference>